<organism evidence="2 3">
    <name type="scientific">Vibrio coralliirubri</name>
    <dbReference type="NCBI Taxonomy" id="1516159"/>
    <lineage>
        <taxon>Bacteria</taxon>
        <taxon>Pseudomonadati</taxon>
        <taxon>Pseudomonadota</taxon>
        <taxon>Gammaproteobacteria</taxon>
        <taxon>Vibrionales</taxon>
        <taxon>Vibrionaceae</taxon>
        <taxon>Vibrio</taxon>
    </lineage>
</organism>
<dbReference type="InterPro" id="IPR000477">
    <property type="entry name" value="RT_dom"/>
</dbReference>
<dbReference type="Pfam" id="PF00078">
    <property type="entry name" value="RVT_1"/>
    <property type="match status" value="1"/>
</dbReference>
<accession>A0AA86WRX6</accession>
<evidence type="ECO:0000313" key="3">
    <source>
        <dbReference type="Proteomes" id="UP000041625"/>
    </source>
</evidence>
<dbReference type="RefSeq" id="WP_050646788.1">
    <property type="nucleotide sequence ID" value="NZ_LK933690.1"/>
</dbReference>
<dbReference type="Proteomes" id="UP000041625">
    <property type="component" value="Unassembled WGS sequence"/>
</dbReference>
<evidence type="ECO:0000259" key="1">
    <source>
        <dbReference type="PROSITE" id="PS50878"/>
    </source>
</evidence>
<keyword evidence="3" id="KW-1185">Reference proteome</keyword>
<dbReference type="AlphaFoldDB" id="A0AA86WRX6"/>
<proteinExistence type="predicted"/>
<dbReference type="CDD" id="cd01646">
    <property type="entry name" value="RT_Bac_retron_I"/>
    <property type="match status" value="1"/>
</dbReference>
<comment type="caution">
    <text evidence="2">The sequence shown here is derived from an EMBL/GenBank/DDBJ whole genome shotgun (WGS) entry which is preliminary data.</text>
</comment>
<evidence type="ECO:0000313" key="2">
    <source>
        <dbReference type="EMBL" id="CDT59713.1"/>
    </source>
</evidence>
<dbReference type="NCBIfam" id="NF041748">
    <property type="entry name" value="Drt3b"/>
    <property type="match status" value="1"/>
</dbReference>
<sequence length="661" mass="77289">MTKKKIPLEKRDFSRAILTDSLPYEVPFILTNEGFYKTVKEKSLIESNRFLKGILHNESDVGTNPLVYKITKDSESERSLFLVHPSTQIKVSRLYKDYNQLITHLCTRSTFSLRYPSKIAHAYYSKEKKDDAVPEEKFKDEGVGIDGDKEPVYASTFFEYKDVSFLYKFYDSYQFHRIEKKFDKLFKFDIAKCFSSISTFQLSKSIRDIESFNKSRNHHSFESVFEGLMNTSNLGNSHGIVVGPEFSRIFSEILLQSIDVEIKSKLAFNSNLEEKLIENSDYVIKRYVDDYFLFYNDEKVRKKVYDTVICELEKYKLYCNESKNKKFNVPFITGVTIAKQQYNKLISDLFSKFDYLDSESKVKVKGISLPMNRYYQIANQIITDIKCIVYNNDISYSSITGYYFTLARIKVSEIDEHISDFKDSKEQCDKITNFLLIIIELSFFVHSMDFRVRSTYLISQIIIIINRISLSLGGSNSELIKKKIYDESYLAIKSSIKKQTLKDIECLNLLIAIRDIDIEYQLAKDVVEEIIRLNEPSNTNYFSLMTCLFYVQNKKEYLSTRKKVFECIIDKLSNDYFTVINDSELAHIFLDSLRCPFLTDNMKLLIAKEALSCFNDVSEEEIVEIVSIVSSRNWFIDWDKSTSESIERLLMKKELKSPYGH</sequence>
<gene>
    <name evidence="2" type="ORF">VCR31J2_1270424</name>
</gene>
<protein>
    <recommendedName>
        <fullName evidence="1">Reverse transcriptase domain-containing protein</fullName>
    </recommendedName>
</protein>
<reference evidence="2 3" key="1">
    <citation type="submission" date="2014-06" db="EMBL/GenBank/DDBJ databases">
        <authorList>
            <person name="Le Roux F."/>
        </authorList>
    </citation>
    <scope>NUCLEOTIDE SEQUENCE [LARGE SCALE GENOMIC DNA]</scope>
    <source>
        <strain evidence="2 3">J2-31</strain>
    </source>
</reference>
<feature type="domain" description="Reverse transcriptase" evidence="1">
    <location>
        <begin position="1"/>
        <end position="369"/>
    </location>
</feature>
<dbReference type="PROSITE" id="PS50878">
    <property type="entry name" value="RT_POL"/>
    <property type="match status" value="1"/>
</dbReference>
<name>A0AA86WRX6_9VIBR</name>
<dbReference type="EMBL" id="CCKJ01000032">
    <property type="protein sequence ID" value="CDT59713.1"/>
    <property type="molecule type" value="Genomic_DNA"/>
</dbReference>